<gene>
    <name evidence="2" type="ORF">SAMN05216378_5530</name>
</gene>
<evidence type="ECO:0000256" key="1">
    <source>
        <dbReference type="SAM" id="MobiDB-lite"/>
    </source>
</evidence>
<reference evidence="3" key="1">
    <citation type="submission" date="2016-10" db="EMBL/GenBank/DDBJ databases">
        <authorList>
            <person name="Varghese N."/>
            <person name="Submissions S."/>
        </authorList>
    </citation>
    <scope>NUCLEOTIDE SEQUENCE [LARGE SCALE GENOMIC DNA]</scope>
    <source>
        <strain evidence="3">CGMCC 1.10784</strain>
    </source>
</reference>
<keyword evidence="3" id="KW-1185">Reference proteome</keyword>
<dbReference type="EMBL" id="FOMT01000006">
    <property type="protein sequence ID" value="SFF21989.1"/>
    <property type="molecule type" value="Genomic_DNA"/>
</dbReference>
<protein>
    <submittedName>
        <fullName evidence="2">Uncharacterized protein</fullName>
    </submittedName>
</protein>
<accession>A0A1I2GY34</accession>
<feature type="region of interest" description="Disordered" evidence="1">
    <location>
        <begin position="35"/>
        <end position="58"/>
    </location>
</feature>
<organism evidence="2 3">
    <name type="scientific">Paenibacillus catalpae</name>
    <dbReference type="NCBI Taxonomy" id="1045775"/>
    <lineage>
        <taxon>Bacteria</taxon>
        <taxon>Bacillati</taxon>
        <taxon>Bacillota</taxon>
        <taxon>Bacilli</taxon>
        <taxon>Bacillales</taxon>
        <taxon>Paenibacillaceae</taxon>
        <taxon>Paenibacillus</taxon>
    </lineage>
</organism>
<sequence>MDNKDDLVTERDIDPKFGLFTEEMPQTVLPDVTSKLIDRYPKKGRTAPPPSGPADGSR</sequence>
<dbReference type="RefSeq" id="WP_175533033.1">
    <property type="nucleotide sequence ID" value="NZ_FOMT01000006.1"/>
</dbReference>
<dbReference type="Proteomes" id="UP000198855">
    <property type="component" value="Unassembled WGS sequence"/>
</dbReference>
<evidence type="ECO:0000313" key="2">
    <source>
        <dbReference type="EMBL" id="SFF21989.1"/>
    </source>
</evidence>
<dbReference type="AlphaFoldDB" id="A0A1I2GY34"/>
<proteinExistence type="predicted"/>
<name>A0A1I2GY34_9BACL</name>
<evidence type="ECO:0000313" key="3">
    <source>
        <dbReference type="Proteomes" id="UP000198855"/>
    </source>
</evidence>